<dbReference type="PANTHER" id="PTHR12299">
    <property type="entry name" value="HYALURONIC ACID-BINDING PROTEIN 4"/>
    <property type="match status" value="1"/>
</dbReference>
<evidence type="ECO:0000256" key="3">
    <source>
        <dbReference type="SAM" id="MobiDB-lite"/>
    </source>
</evidence>
<feature type="compositionally biased region" description="Basic and acidic residues" evidence="3">
    <location>
        <begin position="96"/>
        <end position="211"/>
    </location>
</feature>
<dbReference type="PANTHER" id="PTHR12299:SF17">
    <property type="entry name" value="AT19571P-RELATED"/>
    <property type="match status" value="1"/>
</dbReference>
<sequence length="406" mass="45531">MENSYGVGIDNRYALFLDDETDPLDALKAREQAKELKKKTKEAEKENKGKPETKPKGPSVTARKGIKETQNVKSQENKSGDQQKSKGPPRPNAAERNPERPPPRRREDRPPQNGGVEKEGGARPPRREFSDRDRRPNFERRNVSDNPEGGERRGPRVPREPREPRENRDRDRDRDGPRAPRPYDNRGKREYDRRSGSDKTGVKPVDKREGGGPHNWGTIKDDMIDELNKTGSDGDVADTTAVDAAAAGDGQQAEAPAVPAEEEPRELTLDEYKALRNAQRTAPQWNLRKAGEGEDLSQWKNLVVLEKKKEAEKVEEEEEEDEEYDITADYPQRVGRQKRVLGIEFTFSDNARRGGTGGRGGRGRGRGGRPRGPPRDEAPPEERPAPRVSQPAPPKVDDSKDFPSLG</sequence>
<evidence type="ECO:0000256" key="1">
    <source>
        <dbReference type="ARBA" id="ARBA00022845"/>
    </source>
</evidence>
<feature type="compositionally biased region" description="Basic and acidic residues" evidence="3">
    <location>
        <begin position="75"/>
        <end position="84"/>
    </location>
</feature>
<dbReference type="GO" id="GO:0003723">
    <property type="term" value="F:RNA binding"/>
    <property type="evidence" value="ECO:0007669"/>
    <property type="project" value="InterPro"/>
</dbReference>
<dbReference type="InterPro" id="IPR039764">
    <property type="entry name" value="HABP4/SERBP1-like"/>
</dbReference>
<dbReference type="EMBL" id="CAJHNJ030000016">
    <property type="protein sequence ID" value="CAG9114906.1"/>
    <property type="molecule type" value="Genomic_DNA"/>
</dbReference>
<accession>A0A8S4EHI9</accession>
<feature type="region of interest" description="Disordered" evidence="3">
    <location>
        <begin position="31"/>
        <end position="265"/>
    </location>
</feature>
<dbReference type="GO" id="GO:0005737">
    <property type="term" value="C:cytoplasm"/>
    <property type="evidence" value="ECO:0007669"/>
    <property type="project" value="TreeGrafter"/>
</dbReference>
<evidence type="ECO:0000313" key="5">
    <source>
        <dbReference type="EMBL" id="CAG9114906.1"/>
    </source>
</evidence>
<feature type="compositionally biased region" description="Basic and acidic residues" evidence="3">
    <location>
        <begin position="31"/>
        <end position="55"/>
    </location>
</feature>
<dbReference type="AlphaFoldDB" id="A0A8S4EHI9"/>
<dbReference type="InterPro" id="IPR032381">
    <property type="entry name" value="IHABP4_N"/>
</dbReference>
<feature type="compositionally biased region" description="Acidic residues" evidence="3">
    <location>
        <begin position="313"/>
        <end position="326"/>
    </location>
</feature>
<feature type="domain" description="Hyaluronan/mRNA-binding protein" evidence="4">
    <location>
        <begin position="187"/>
        <end position="293"/>
    </location>
</feature>
<dbReference type="Pfam" id="PF16174">
    <property type="entry name" value="IHABP4_N"/>
    <property type="match status" value="1"/>
</dbReference>
<feature type="compositionally biased region" description="Basic and acidic residues" evidence="3">
    <location>
        <begin position="219"/>
        <end position="228"/>
    </location>
</feature>
<feature type="region of interest" description="Disordered" evidence="3">
    <location>
        <begin position="307"/>
        <end position="406"/>
    </location>
</feature>
<dbReference type="SMART" id="SM01233">
    <property type="entry name" value="HABP4_PAI-RBP1"/>
    <property type="match status" value="1"/>
</dbReference>
<protein>
    <submittedName>
        <fullName evidence="5">(diamondback moth) hypothetical protein</fullName>
    </submittedName>
</protein>
<feature type="compositionally biased region" description="Basic and acidic residues" evidence="3">
    <location>
        <begin position="395"/>
        <end position="406"/>
    </location>
</feature>
<proteinExistence type="inferred from homology"/>
<dbReference type="InterPro" id="IPR006861">
    <property type="entry name" value="HABP4_PAIRBP1-bd"/>
</dbReference>
<feature type="compositionally biased region" description="Basic and acidic residues" evidence="3">
    <location>
        <begin position="373"/>
        <end position="385"/>
    </location>
</feature>
<dbReference type="Gene3D" id="6.10.140.1040">
    <property type="match status" value="1"/>
</dbReference>
<evidence type="ECO:0000259" key="4">
    <source>
        <dbReference type="SMART" id="SM01233"/>
    </source>
</evidence>
<keyword evidence="1" id="KW-0810">Translation regulation</keyword>
<dbReference type="Proteomes" id="UP000653454">
    <property type="component" value="Unassembled WGS sequence"/>
</dbReference>
<dbReference type="GO" id="GO:0005634">
    <property type="term" value="C:nucleus"/>
    <property type="evidence" value="ECO:0007669"/>
    <property type="project" value="TreeGrafter"/>
</dbReference>
<dbReference type="Pfam" id="PF04774">
    <property type="entry name" value="HABP4_PAI-RBP1"/>
    <property type="match status" value="1"/>
</dbReference>
<comment type="caution">
    <text evidence="5">The sequence shown here is derived from an EMBL/GenBank/DDBJ whole genome shotgun (WGS) entry which is preliminary data.</text>
</comment>
<evidence type="ECO:0000256" key="2">
    <source>
        <dbReference type="ARBA" id="ARBA00035118"/>
    </source>
</evidence>
<reference evidence="5" key="1">
    <citation type="submission" date="2020-11" db="EMBL/GenBank/DDBJ databases">
        <authorList>
            <person name="Whiteford S."/>
        </authorList>
    </citation>
    <scope>NUCLEOTIDE SEQUENCE</scope>
</reference>
<keyword evidence="6" id="KW-1185">Reference proteome</keyword>
<organism evidence="5 6">
    <name type="scientific">Plutella xylostella</name>
    <name type="common">Diamondback moth</name>
    <name type="synonym">Plutella maculipennis</name>
    <dbReference type="NCBI Taxonomy" id="51655"/>
    <lineage>
        <taxon>Eukaryota</taxon>
        <taxon>Metazoa</taxon>
        <taxon>Ecdysozoa</taxon>
        <taxon>Arthropoda</taxon>
        <taxon>Hexapoda</taxon>
        <taxon>Insecta</taxon>
        <taxon>Pterygota</taxon>
        <taxon>Neoptera</taxon>
        <taxon>Endopterygota</taxon>
        <taxon>Lepidoptera</taxon>
        <taxon>Glossata</taxon>
        <taxon>Ditrysia</taxon>
        <taxon>Yponomeutoidea</taxon>
        <taxon>Plutellidae</taxon>
        <taxon>Plutella</taxon>
    </lineage>
</organism>
<name>A0A8S4EHI9_PLUXY</name>
<evidence type="ECO:0000313" key="6">
    <source>
        <dbReference type="Proteomes" id="UP000653454"/>
    </source>
</evidence>
<gene>
    <name evidence="5" type="ORF">PLXY2_LOCUS5498</name>
</gene>
<dbReference type="GO" id="GO:0006417">
    <property type="term" value="P:regulation of translation"/>
    <property type="evidence" value="ECO:0007669"/>
    <property type="project" value="UniProtKB-KW"/>
</dbReference>
<comment type="similarity">
    <text evidence="2">Belongs to the SERBP1-HABP4 family.</text>
</comment>
<feature type="compositionally biased region" description="Low complexity" evidence="3">
    <location>
        <begin position="233"/>
        <end position="259"/>
    </location>
</feature>